<evidence type="ECO:0000313" key="1">
    <source>
        <dbReference type="EMBL" id="CAK9328867.1"/>
    </source>
</evidence>
<dbReference type="SUPFAM" id="SSF55979">
    <property type="entry name" value="DNA clamp"/>
    <property type="match status" value="1"/>
</dbReference>
<accession>A0ABP0ZDW1</accession>
<feature type="non-terminal residue" evidence="1">
    <location>
        <position position="107"/>
    </location>
</feature>
<dbReference type="EMBL" id="OZ021743">
    <property type="protein sequence ID" value="CAK9328867.1"/>
    <property type="molecule type" value="Genomic_DNA"/>
</dbReference>
<name>A0ABP0ZDW1_9ROSI</name>
<reference evidence="1 2" key="1">
    <citation type="submission" date="2024-03" db="EMBL/GenBank/DDBJ databases">
        <authorList>
            <person name="Gkanogiannis A."/>
            <person name="Becerra Lopez-Lavalle L."/>
        </authorList>
    </citation>
    <scope>NUCLEOTIDE SEQUENCE [LARGE SCALE GENOMIC DNA]</scope>
</reference>
<dbReference type="Proteomes" id="UP001642487">
    <property type="component" value="Chromosome 9"/>
</dbReference>
<sequence>MFFIKLQNLAPLLKATSIFTQLANDEVCLKFSPSMFSITAQFQSPPFIAMMLMDQPFFANYSIDQNHISKISLQSFHNALSEGQRFCTMTIHLLEPLNRILLRFEHS</sequence>
<dbReference type="InterPro" id="IPR046938">
    <property type="entry name" value="DNA_clamp_sf"/>
</dbReference>
<dbReference type="Gene3D" id="3.70.10.10">
    <property type="match status" value="1"/>
</dbReference>
<gene>
    <name evidence="1" type="ORF">CITCOLO1_LOCUS21301</name>
</gene>
<keyword evidence="2" id="KW-1185">Reference proteome</keyword>
<proteinExistence type="predicted"/>
<evidence type="ECO:0000313" key="2">
    <source>
        <dbReference type="Proteomes" id="UP001642487"/>
    </source>
</evidence>
<protein>
    <submittedName>
        <fullName evidence="1">Uncharacterized protein</fullName>
    </submittedName>
</protein>
<organism evidence="1 2">
    <name type="scientific">Citrullus colocynthis</name>
    <name type="common">colocynth</name>
    <dbReference type="NCBI Taxonomy" id="252529"/>
    <lineage>
        <taxon>Eukaryota</taxon>
        <taxon>Viridiplantae</taxon>
        <taxon>Streptophyta</taxon>
        <taxon>Embryophyta</taxon>
        <taxon>Tracheophyta</taxon>
        <taxon>Spermatophyta</taxon>
        <taxon>Magnoliopsida</taxon>
        <taxon>eudicotyledons</taxon>
        <taxon>Gunneridae</taxon>
        <taxon>Pentapetalae</taxon>
        <taxon>rosids</taxon>
        <taxon>fabids</taxon>
        <taxon>Cucurbitales</taxon>
        <taxon>Cucurbitaceae</taxon>
        <taxon>Benincaseae</taxon>
        <taxon>Citrullus</taxon>
    </lineage>
</organism>